<reference evidence="1" key="1">
    <citation type="submission" date="2014-05" db="EMBL/GenBank/DDBJ databases">
        <authorList>
            <person name="Chronopoulou M."/>
        </authorList>
    </citation>
    <scope>NUCLEOTIDE SEQUENCE</scope>
    <source>
        <tissue evidence="1">Whole organism</tissue>
    </source>
</reference>
<feature type="non-terminal residue" evidence="1">
    <location>
        <position position="108"/>
    </location>
</feature>
<accession>A0A0K2UMS5</accession>
<proteinExistence type="predicted"/>
<protein>
    <submittedName>
        <fullName evidence="1">Uncharacterized protein</fullName>
    </submittedName>
</protein>
<name>A0A0K2UMS5_LEPSM</name>
<dbReference type="AlphaFoldDB" id="A0A0K2UMS5"/>
<evidence type="ECO:0000313" key="1">
    <source>
        <dbReference type="EMBL" id="CDW39584.1"/>
    </source>
</evidence>
<organism evidence="1">
    <name type="scientific">Lepeophtheirus salmonis</name>
    <name type="common">Salmon louse</name>
    <name type="synonym">Caligus salmonis</name>
    <dbReference type="NCBI Taxonomy" id="72036"/>
    <lineage>
        <taxon>Eukaryota</taxon>
        <taxon>Metazoa</taxon>
        <taxon>Ecdysozoa</taxon>
        <taxon>Arthropoda</taxon>
        <taxon>Crustacea</taxon>
        <taxon>Multicrustacea</taxon>
        <taxon>Hexanauplia</taxon>
        <taxon>Copepoda</taxon>
        <taxon>Siphonostomatoida</taxon>
        <taxon>Caligidae</taxon>
        <taxon>Lepeophtheirus</taxon>
    </lineage>
</organism>
<dbReference type="EMBL" id="HACA01022223">
    <property type="protein sequence ID" value="CDW39584.1"/>
    <property type="molecule type" value="Transcribed_RNA"/>
</dbReference>
<sequence length="108" mass="12416">MGEFPCFLHGTLHICGRVCFLHGLKRNGKLIRNARKIILVSSFKEPLKTSIQEEDSVWILFKREHTSRLFIMGVSLYMIKVLTEGRSIQPNNLPFVPTRGGFLLVQIF</sequence>